<dbReference type="InterPro" id="IPR023468">
    <property type="entry name" value="Riboflavin_kinase"/>
</dbReference>
<proteinExistence type="inferred from homology"/>
<dbReference type="AlphaFoldDB" id="A0AA97D8E5"/>
<keyword evidence="8 14" id="KW-0418">Kinase</keyword>
<sequence>MKIFYDLQPSAVETAVALGTFDGLHLGHRAVIFQTLGEAGLTPTVLTFSANPLCDLGGSTGGELMTEAQKVRVLESLGVEQLYLLRFSSLMNLSPEQFVDEVLVRALHAKKVCCGFNYTFGAGGRADSETLRHLCTGRGLRAAVAPAVLSGGETVSSTRIRALVEKGEVAAAARLLGRPYGYLSAVRHGRQLGRRLGTPTLNQEIPKSFVLPPFGVYVSRVHLQGSTYCGVTNVGMRPTVDGHRLTAETWMPGYTGPEVYGETVQTDLLQFLRPEQKFADVETLGRQIRADGKQAEAFFARRGQ</sequence>
<dbReference type="Gene3D" id="3.40.50.620">
    <property type="entry name" value="HUPs"/>
    <property type="match status" value="1"/>
</dbReference>
<dbReference type="Pfam" id="PF01687">
    <property type="entry name" value="Flavokinase"/>
    <property type="match status" value="1"/>
</dbReference>
<evidence type="ECO:0000256" key="4">
    <source>
        <dbReference type="ARBA" id="ARBA00022643"/>
    </source>
</evidence>
<comment type="similarity">
    <text evidence="14">Belongs to the ribF family.</text>
</comment>
<keyword evidence="11" id="KW-0511">Multifunctional enzyme</keyword>
<feature type="domain" description="Riboflavin kinase" evidence="15">
    <location>
        <begin position="175"/>
        <end position="300"/>
    </location>
</feature>
<dbReference type="Proteomes" id="UP001300604">
    <property type="component" value="Chromosome"/>
</dbReference>
<keyword evidence="7 14" id="KW-0547">Nucleotide-binding</keyword>
<evidence type="ECO:0000313" key="16">
    <source>
        <dbReference type="EMBL" id="WOC32224.1"/>
    </source>
</evidence>
<evidence type="ECO:0000259" key="15">
    <source>
        <dbReference type="SMART" id="SM00904"/>
    </source>
</evidence>
<comment type="pathway">
    <text evidence="2 14">Cofactor biosynthesis; FMN biosynthesis; FMN from riboflavin (ATP route): step 1/1.</text>
</comment>
<gene>
    <name evidence="16" type="primary">ribF</name>
    <name evidence="16" type="ORF">PXC00_13710</name>
</gene>
<dbReference type="NCBIfam" id="TIGR00083">
    <property type="entry name" value="ribF"/>
    <property type="match status" value="1"/>
</dbReference>
<dbReference type="PANTHER" id="PTHR22749:SF6">
    <property type="entry name" value="RIBOFLAVIN KINASE"/>
    <property type="match status" value="1"/>
</dbReference>
<dbReference type="EMBL" id="CP135996">
    <property type="protein sequence ID" value="WOC32224.1"/>
    <property type="molecule type" value="Genomic_DNA"/>
</dbReference>
<dbReference type="Gene3D" id="2.40.30.30">
    <property type="entry name" value="Riboflavin kinase-like"/>
    <property type="match status" value="1"/>
</dbReference>
<dbReference type="GO" id="GO:0008531">
    <property type="term" value="F:riboflavin kinase activity"/>
    <property type="evidence" value="ECO:0007669"/>
    <property type="project" value="UniProtKB-UniRule"/>
</dbReference>
<evidence type="ECO:0000256" key="6">
    <source>
        <dbReference type="ARBA" id="ARBA00022695"/>
    </source>
</evidence>
<keyword evidence="10 14" id="KW-0067">ATP-binding</keyword>
<dbReference type="KEGG" id="carl:PXC00_13710"/>
<dbReference type="PIRSF" id="PIRSF004491">
    <property type="entry name" value="FAD_Synth"/>
    <property type="match status" value="1"/>
</dbReference>
<keyword evidence="6 14" id="KW-0548">Nucleotidyltransferase</keyword>
<dbReference type="InterPro" id="IPR014729">
    <property type="entry name" value="Rossmann-like_a/b/a_fold"/>
</dbReference>
<dbReference type="InterPro" id="IPR015865">
    <property type="entry name" value="Riboflavin_kinase_bac/euk"/>
</dbReference>
<evidence type="ECO:0000256" key="12">
    <source>
        <dbReference type="ARBA" id="ARBA00047880"/>
    </source>
</evidence>
<evidence type="ECO:0000256" key="11">
    <source>
        <dbReference type="ARBA" id="ARBA00023268"/>
    </source>
</evidence>
<accession>A0AA97D8E5</accession>
<dbReference type="InterPro" id="IPR023465">
    <property type="entry name" value="Riboflavin_kinase_dom_sf"/>
</dbReference>
<name>A0AA97D8E5_9FIRM</name>
<dbReference type="PANTHER" id="PTHR22749">
    <property type="entry name" value="RIBOFLAVIN KINASE/FMN ADENYLYLTRANSFERASE"/>
    <property type="match status" value="1"/>
</dbReference>
<dbReference type="GO" id="GO:0005524">
    <property type="term" value="F:ATP binding"/>
    <property type="evidence" value="ECO:0007669"/>
    <property type="project" value="UniProtKB-UniRule"/>
</dbReference>
<evidence type="ECO:0000256" key="7">
    <source>
        <dbReference type="ARBA" id="ARBA00022741"/>
    </source>
</evidence>
<dbReference type="GO" id="GO:0003919">
    <property type="term" value="F:FMN adenylyltransferase activity"/>
    <property type="evidence" value="ECO:0007669"/>
    <property type="project" value="UniProtKB-UniRule"/>
</dbReference>
<protein>
    <recommendedName>
        <fullName evidence="14">Riboflavin biosynthesis protein</fullName>
    </recommendedName>
    <domain>
        <recommendedName>
            <fullName evidence="14">Riboflavin kinase</fullName>
            <ecNumber evidence="14">2.7.1.26</ecNumber>
        </recommendedName>
        <alternativeName>
            <fullName evidence="14">Flavokinase</fullName>
        </alternativeName>
    </domain>
    <domain>
        <recommendedName>
            <fullName evidence="14">FMN adenylyltransferase</fullName>
            <ecNumber evidence="14">2.7.7.2</ecNumber>
        </recommendedName>
        <alternativeName>
            <fullName evidence="14">FAD pyrophosphorylase</fullName>
        </alternativeName>
        <alternativeName>
            <fullName evidence="14">FAD synthase</fullName>
        </alternativeName>
    </domain>
</protein>
<reference evidence="16 17" key="2">
    <citation type="submission" date="2024-06" db="EMBL/GenBank/DDBJ databases">
        <title>Caproicibacterium argilliputei sp. nov, a novel caproic acid producing anaerobic bacterium isolated from pit mud.</title>
        <authorList>
            <person name="Xia S."/>
        </authorList>
    </citation>
    <scope>NUCLEOTIDE SEQUENCE [LARGE SCALE GENOMIC DNA]</scope>
    <source>
        <strain evidence="16 17">ZCY20-5</strain>
    </source>
</reference>
<dbReference type="EC" id="2.7.7.2" evidence="14"/>
<evidence type="ECO:0000256" key="3">
    <source>
        <dbReference type="ARBA" id="ARBA00022630"/>
    </source>
</evidence>
<dbReference type="InterPro" id="IPR002606">
    <property type="entry name" value="Riboflavin_kinase_bac"/>
</dbReference>
<dbReference type="SUPFAM" id="SSF82114">
    <property type="entry name" value="Riboflavin kinase-like"/>
    <property type="match status" value="1"/>
</dbReference>
<dbReference type="CDD" id="cd02064">
    <property type="entry name" value="FAD_synthetase_N"/>
    <property type="match status" value="1"/>
</dbReference>
<evidence type="ECO:0000256" key="13">
    <source>
        <dbReference type="ARBA" id="ARBA00049494"/>
    </source>
</evidence>
<dbReference type="SUPFAM" id="SSF52374">
    <property type="entry name" value="Nucleotidylyl transferase"/>
    <property type="match status" value="1"/>
</dbReference>
<comment type="catalytic activity">
    <reaction evidence="12 14">
        <text>riboflavin + ATP = FMN + ADP + H(+)</text>
        <dbReference type="Rhea" id="RHEA:14357"/>
        <dbReference type="ChEBI" id="CHEBI:15378"/>
        <dbReference type="ChEBI" id="CHEBI:30616"/>
        <dbReference type="ChEBI" id="CHEBI:57986"/>
        <dbReference type="ChEBI" id="CHEBI:58210"/>
        <dbReference type="ChEBI" id="CHEBI:456216"/>
        <dbReference type="EC" id="2.7.1.26"/>
    </reaction>
</comment>
<evidence type="ECO:0000256" key="14">
    <source>
        <dbReference type="PIRNR" id="PIRNR004491"/>
    </source>
</evidence>
<evidence type="ECO:0000313" key="17">
    <source>
        <dbReference type="Proteomes" id="UP001300604"/>
    </source>
</evidence>
<evidence type="ECO:0000256" key="8">
    <source>
        <dbReference type="ARBA" id="ARBA00022777"/>
    </source>
</evidence>
<comment type="pathway">
    <text evidence="1 14">Cofactor biosynthesis; FAD biosynthesis; FAD from FMN: step 1/1.</text>
</comment>
<keyword evidence="4 14" id="KW-0288">FMN</keyword>
<dbReference type="GO" id="GO:0006747">
    <property type="term" value="P:FAD biosynthetic process"/>
    <property type="evidence" value="ECO:0007669"/>
    <property type="project" value="UniProtKB-UniRule"/>
</dbReference>
<keyword evidence="17" id="KW-1185">Reference proteome</keyword>
<dbReference type="SMART" id="SM00904">
    <property type="entry name" value="Flavokinase"/>
    <property type="match status" value="1"/>
</dbReference>
<dbReference type="InterPro" id="IPR015864">
    <property type="entry name" value="FAD_synthase"/>
</dbReference>
<keyword evidence="9 14" id="KW-0274">FAD</keyword>
<reference evidence="17" key="1">
    <citation type="submission" date="2024-06" db="EMBL/GenBank/DDBJ databases">
        <title>Caproicibacterium argilliputei sp. nov, a novel caproic acid producing anaerobic bacterium isolated from pit mud.</title>
        <authorList>
            <person name="Zeng C."/>
        </authorList>
    </citation>
    <scope>NUCLEOTIDE SEQUENCE [LARGE SCALE GENOMIC DNA]</scope>
    <source>
        <strain evidence="17">ZCY20-5</strain>
    </source>
</reference>
<evidence type="ECO:0000256" key="1">
    <source>
        <dbReference type="ARBA" id="ARBA00004726"/>
    </source>
</evidence>
<keyword evidence="3 14" id="KW-0285">Flavoprotein</keyword>
<evidence type="ECO:0000256" key="10">
    <source>
        <dbReference type="ARBA" id="ARBA00022840"/>
    </source>
</evidence>
<dbReference type="RefSeq" id="WP_275844283.1">
    <property type="nucleotide sequence ID" value="NZ_CP135996.1"/>
</dbReference>
<evidence type="ECO:0000256" key="2">
    <source>
        <dbReference type="ARBA" id="ARBA00005201"/>
    </source>
</evidence>
<comment type="catalytic activity">
    <reaction evidence="13 14">
        <text>FMN + ATP + H(+) = FAD + diphosphate</text>
        <dbReference type="Rhea" id="RHEA:17237"/>
        <dbReference type="ChEBI" id="CHEBI:15378"/>
        <dbReference type="ChEBI" id="CHEBI:30616"/>
        <dbReference type="ChEBI" id="CHEBI:33019"/>
        <dbReference type="ChEBI" id="CHEBI:57692"/>
        <dbReference type="ChEBI" id="CHEBI:58210"/>
        <dbReference type="EC" id="2.7.7.2"/>
    </reaction>
</comment>
<keyword evidence="5 14" id="KW-0808">Transferase</keyword>
<dbReference type="GO" id="GO:0009231">
    <property type="term" value="P:riboflavin biosynthetic process"/>
    <property type="evidence" value="ECO:0007669"/>
    <property type="project" value="InterPro"/>
</dbReference>
<dbReference type="GO" id="GO:0009398">
    <property type="term" value="P:FMN biosynthetic process"/>
    <property type="evidence" value="ECO:0007669"/>
    <property type="project" value="UniProtKB-UniRule"/>
</dbReference>
<dbReference type="Pfam" id="PF06574">
    <property type="entry name" value="FAD_syn"/>
    <property type="match status" value="1"/>
</dbReference>
<organism evidence="16 17">
    <name type="scientific">Caproicibacterium argilliputei</name>
    <dbReference type="NCBI Taxonomy" id="3030016"/>
    <lineage>
        <taxon>Bacteria</taxon>
        <taxon>Bacillati</taxon>
        <taxon>Bacillota</taxon>
        <taxon>Clostridia</taxon>
        <taxon>Eubacteriales</taxon>
        <taxon>Oscillospiraceae</taxon>
        <taxon>Caproicibacterium</taxon>
    </lineage>
</organism>
<evidence type="ECO:0000256" key="5">
    <source>
        <dbReference type="ARBA" id="ARBA00022679"/>
    </source>
</evidence>
<reference evidence="17" key="3">
    <citation type="submission" date="2024-06" db="EMBL/GenBank/DDBJ databases">
        <authorList>
            <person name="Zeng C."/>
        </authorList>
    </citation>
    <scope>NUCLEOTIDE SEQUENCE [LARGE SCALE GENOMIC DNA]</scope>
    <source>
        <strain evidence="17">ZCY20-5</strain>
    </source>
</reference>
<evidence type="ECO:0000256" key="9">
    <source>
        <dbReference type="ARBA" id="ARBA00022827"/>
    </source>
</evidence>
<dbReference type="EC" id="2.7.1.26" evidence="14"/>